<name>A0A0M2V379_9GAMM</name>
<keyword evidence="2" id="KW-1185">Reference proteome</keyword>
<dbReference type="EMBL" id="LAHO01000013">
    <property type="protein sequence ID" value="KKO44859.1"/>
    <property type="molecule type" value="Genomic_DNA"/>
</dbReference>
<protein>
    <submittedName>
        <fullName evidence="1">Uncharacterized protein</fullName>
    </submittedName>
</protein>
<reference evidence="1 2" key="1">
    <citation type="submission" date="2015-03" db="EMBL/GenBank/DDBJ databases">
        <title>Draft genome sequences of two protease-producing strains of Arsukibacterium isolated from two cold and alkaline environments.</title>
        <authorList>
            <person name="Lylloff J.E."/>
            <person name="Skov L.B."/>
            <person name="Jepsen M."/>
            <person name="Hallin P.F."/>
            <person name="Sorensen S.J."/>
            <person name="Stougaard P."/>
            <person name="Glaring M.A."/>
        </authorList>
    </citation>
    <scope>NUCLEOTIDE SEQUENCE [LARGE SCALE GENOMIC DNA]</scope>
    <source>
        <strain evidence="1 2">GCM72</strain>
    </source>
</reference>
<organism evidence="1 2">
    <name type="scientific">Arsukibacterium ikkense</name>
    <dbReference type="NCBI Taxonomy" id="336831"/>
    <lineage>
        <taxon>Bacteria</taxon>
        <taxon>Pseudomonadati</taxon>
        <taxon>Pseudomonadota</taxon>
        <taxon>Gammaproteobacteria</taxon>
        <taxon>Chromatiales</taxon>
        <taxon>Chromatiaceae</taxon>
        <taxon>Arsukibacterium</taxon>
    </lineage>
</organism>
<evidence type="ECO:0000313" key="1">
    <source>
        <dbReference type="EMBL" id="KKO44859.1"/>
    </source>
</evidence>
<accession>A0A0M2V379</accession>
<gene>
    <name evidence="1" type="ORF">WG68_13595</name>
</gene>
<evidence type="ECO:0000313" key="2">
    <source>
        <dbReference type="Proteomes" id="UP000034228"/>
    </source>
</evidence>
<sequence length="73" mass="8162">MQVLSALQRHLFTNRQDIMVQIILQLRRESVGQHPDSIDTLAGPFPAIKSSNLQLATIALQQQGARRQDDSVP</sequence>
<proteinExistence type="predicted"/>
<dbReference type="STRING" id="336831.WG68_13595"/>
<comment type="caution">
    <text evidence="1">The sequence shown here is derived from an EMBL/GenBank/DDBJ whole genome shotgun (WGS) entry which is preliminary data.</text>
</comment>
<dbReference type="AlphaFoldDB" id="A0A0M2V379"/>
<dbReference type="Proteomes" id="UP000034228">
    <property type="component" value="Unassembled WGS sequence"/>
</dbReference>